<dbReference type="RefSeq" id="WP_129208533.1">
    <property type="nucleotide sequence ID" value="NZ_BMGU01000004.1"/>
</dbReference>
<comment type="similarity">
    <text evidence="3">Belongs to the UbiA prenyltransferase family.</text>
</comment>
<dbReference type="CDD" id="cd13959">
    <property type="entry name" value="PT_UbiA_COQ2"/>
    <property type="match status" value="1"/>
</dbReference>
<dbReference type="EMBL" id="SDMK01000002">
    <property type="protein sequence ID" value="RXS95336.1"/>
    <property type="molecule type" value="Genomic_DNA"/>
</dbReference>
<dbReference type="EC" id="2.5.1.39" evidence="11"/>
<dbReference type="OrthoDB" id="9782418at2"/>
<dbReference type="InterPro" id="IPR044878">
    <property type="entry name" value="UbiA_sf"/>
</dbReference>
<name>A0A4Q1SDM3_9BACT</name>
<evidence type="ECO:0000256" key="8">
    <source>
        <dbReference type="ARBA" id="ARBA00022692"/>
    </source>
</evidence>
<comment type="caution">
    <text evidence="13">The sequence shown here is derived from an EMBL/GenBank/DDBJ whole genome shotgun (WGS) entry which is preliminary data.</text>
</comment>
<keyword evidence="9 12" id="KW-1133">Transmembrane helix</keyword>
<dbReference type="Proteomes" id="UP000290253">
    <property type="component" value="Unassembled WGS sequence"/>
</dbReference>
<dbReference type="FunFam" id="1.10.357.140:FF:000008">
    <property type="entry name" value="4-hydroxybenzoate octaprenyltransferase"/>
    <property type="match status" value="1"/>
</dbReference>
<evidence type="ECO:0000256" key="3">
    <source>
        <dbReference type="ARBA" id="ARBA00005985"/>
    </source>
</evidence>
<feature type="transmembrane region" description="Helical" evidence="12">
    <location>
        <begin position="84"/>
        <end position="105"/>
    </location>
</feature>
<gene>
    <name evidence="13" type="ORF">ESZ00_12170</name>
</gene>
<comment type="cofactor">
    <cofactor evidence="1">
        <name>Mg(2+)</name>
        <dbReference type="ChEBI" id="CHEBI:18420"/>
    </cofactor>
</comment>
<sequence length="287" mass="31423">MAFFRNVRVTLEMIKWEHSIFALPFALTGAMLAARGIPHVQQLAWIIVCMVTARSAAMAFNRWADSDIDATNPRTAMRAIPAGLLSRSFVGGFTLVMAALFVLAASQLNRLTLLLSPLVLLVVLSYSYMKRLTRWSHVVLGIALGIAPSAAWIAVRGSLDTRIILLTAAVMLWVAGFDVLYSCQDVEHDRKEGLFSVPSTFGVTAAFWIARLMHVAMLALLIVLAHAFALGPVAYVGIAAVAVLLCYEHLIISPGDLRRMNAAFFTMNGVISVVYFLFVAADLMLHR</sequence>
<dbReference type="AlphaFoldDB" id="A0A4Q1SDM3"/>
<dbReference type="GO" id="GO:0008412">
    <property type="term" value="F:4-hydroxybenzoate polyprenyltransferase activity"/>
    <property type="evidence" value="ECO:0007669"/>
    <property type="project" value="UniProtKB-EC"/>
</dbReference>
<accession>A0A4Q1SDM3</accession>
<dbReference type="Pfam" id="PF01040">
    <property type="entry name" value="UbiA"/>
    <property type="match status" value="1"/>
</dbReference>
<feature type="transmembrane region" description="Helical" evidence="12">
    <location>
        <begin position="111"/>
        <end position="128"/>
    </location>
</feature>
<keyword evidence="7" id="KW-0831">Ubiquinone biosynthesis</keyword>
<protein>
    <recommendedName>
        <fullName evidence="11">4-hydroxybenzoate polyprenyltransferase</fullName>
        <ecNumber evidence="11">2.5.1.39</ecNumber>
    </recommendedName>
</protein>
<dbReference type="FunFam" id="1.20.120.1780:FF:000001">
    <property type="entry name" value="4-hydroxybenzoate octaprenyltransferase"/>
    <property type="match status" value="1"/>
</dbReference>
<evidence type="ECO:0000256" key="1">
    <source>
        <dbReference type="ARBA" id="ARBA00001946"/>
    </source>
</evidence>
<proteinExistence type="inferred from homology"/>
<feature type="transmembrane region" description="Helical" evidence="12">
    <location>
        <begin position="135"/>
        <end position="155"/>
    </location>
</feature>
<evidence type="ECO:0000256" key="2">
    <source>
        <dbReference type="ARBA" id="ARBA00004141"/>
    </source>
</evidence>
<dbReference type="InterPro" id="IPR000537">
    <property type="entry name" value="UbiA_prenyltransferase"/>
</dbReference>
<evidence type="ECO:0000256" key="5">
    <source>
        <dbReference type="ARBA" id="ARBA00022519"/>
    </source>
</evidence>
<evidence type="ECO:0000313" key="14">
    <source>
        <dbReference type="Proteomes" id="UP000290253"/>
    </source>
</evidence>
<keyword evidence="14" id="KW-1185">Reference proteome</keyword>
<organism evidence="13 14">
    <name type="scientific">Silvibacterium dinghuense</name>
    <dbReference type="NCBI Taxonomy" id="1560006"/>
    <lineage>
        <taxon>Bacteria</taxon>
        <taxon>Pseudomonadati</taxon>
        <taxon>Acidobacteriota</taxon>
        <taxon>Terriglobia</taxon>
        <taxon>Terriglobales</taxon>
        <taxon>Acidobacteriaceae</taxon>
        <taxon>Silvibacterium</taxon>
    </lineage>
</organism>
<keyword evidence="10 12" id="KW-0472">Membrane</keyword>
<evidence type="ECO:0000313" key="13">
    <source>
        <dbReference type="EMBL" id="RXS95336.1"/>
    </source>
</evidence>
<keyword evidence="4" id="KW-1003">Cell membrane</keyword>
<dbReference type="InterPro" id="IPR006371">
    <property type="entry name" value="Polyprenyltransferase_UbiA-li"/>
</dbReference>
<evidence type="ECO:0000256" key="4">
    <source>
        <dbReference type="ARBA" id="ARBA00022475"/>
    </source>
</evidence>
<evidence type="ECO:0000256" key="12">
    <source>
        <dbReference type="SAM" id="Phobius"/>
    </source>
</evidence>
<dbReference type="PANTHER" id="PTHR11048:SF28">
    <property type="entry name" value="4-HYDROXYBENZOATE POLYPRENYLTRANSFERASE, MITOCHONDRIAL"/>
    <property type="match status" value="1"/>
</dbReference>
<dbReference type="PANTHER" id="PTHR11048">
    <property type="entry name" value="PRENYLTRANSFERASES"/>
    <property type="match status" value="1"/>
</dbReference>
<feature type="transmembrane region" description="Helical" evidence="12">
    <location>
        <begin position="20"/>
        <end position="37"/>
    </location>
</feature>
<dbReference type="Gene3D" id="1.10.357.140">
    <property type="entry name" value="UbiA prenyltransferase"/>
    <property type="match status" value="1"/>
</dbReference>
<feature type="transmembrane region" description="Helical" evidence="12">
    <location>
        <begin position="161"/>
        <end position="181"/>
    </location>
</feature>
<feature type="transmembrane region" description="Helical" evidence="12">
    <location>
        <begin position="193"/>
        <end position="210"/>
    </location>
</feature>
<feature type="transmembrane region" description="Helical" evidence="12">
    <location>
        <begin position="259"/>
        <end position="281"/>
    </location>
</feature>
<evidence type="ECO:0000256" key="11">
    <source>
        <dbReference type="ARBA" id="ARBA00034524"/>
    </source>
</evidence>
<dbReference type="InterPro" id="IPR039653">
    <property type="entry name" value="Prenyltransferase"/>
</dbReference>
<dbReference type="GO" id="GO:0005886">
    <property type="term" value="C:plasma membrane"/>
    <property type="evidence" value="ECO:0007669"/>
    <property type="project" value="TreeGrafter"/>
</dbReference>
<evidence type="ECO:0000256" key="10">
    <source>
        <dbReference type="ARBA" id="ARBA00023136"/>
    </source>
</evidence>
<dbReference type="Gene3D" id="1.20.120.1780">
    <property type="entry name" value="UbiA prenyltransferase"/>
    <property type="match status" value="1"/>
</dbReference>
<keyword evidence="5" id="KW-0997">Cell inner membrane</keyword>
<feature type="transmembrane region" description="Helical" evidence="12">
    <location>
        <begin position="216"/>
        <end position="247"/>
    </location>
</feature>
<keyword evidence="6 13" id="KW-0808">Transferase</keyword>
<dbReference type="NCBIfam" id="TIGR01475">
    <property type="entry name" value="ubiA_other"/>
    <property type="match status" value="1"/>
</dbReference>
<dbReference type="GO" id="GO:0006744">
    <property type="term" value="P:ubiquinone biosynthetic process"/>
    <property type="evidence" value="ECO:0007669"/>
    <property type="project" value="UniProtKB-KW"/>
</dbReference>
<feature type="transmembrane region" description="Helical" evidence="12">
    <location>
        <begin position="43"/>
        <end position="63"/>
    </location>
</feature>
<comment type="subcellular location">
    <subcellularLocation>
        <location evidence="2">Membrane</location>
        <topology evidence="2">Multi-pass membrane protein</topology>
    </subcellularLocation>
</comment>
<keyword evidence="8 12" id="KW-0812">Transmembrane</keyword>
<evidence type="ECO:0000256" key="9">
    <source>
        <dbReference type="ARBA" id="ARBA00022989"/>
    </source>
</evidence>
<evidence type="ECO:0000256" key="6">
    <source>
        <dbReference type="ARBA" id="ARBA00022679"/>
    </source>
</evidence>
<reference evidence="13 14" key="1">
    <citation type="journal article" date="2016" name="Int. J. Syst. Evol. Microbiol.">
        <title>Acidipila dinghuensis sp. nov., an acidobacterium isolated from forest soil.</title>
        <authorList>
            <person name="Jiang Y.W."/>
            <person name="Wang J."/>
            <person name="Chen M.H."/>
            <person name="Lv Y.Y."/>
            <person name="Qiu L.H."/>
        </authorList>
    </citation>
    <scope>NUCLEOTIDE SEQUENCE [LARGE SCALE GENOMIC DNA]</scope>
    <source>
        <strain evidence="13 14">DHOF10</strain>
    </source>
</reference>
<evidence type="ECO:0000256" key="7">
    <source>
        <dbReference type="ARBA" id="ARBA00022688"/>
    </source>
</evidence>